<dbReference type="InterPro" id="IPR006638">
    <property type="entry name" value="Elp3/MiaA/NifB-like_rSAM"/>
</dbReference>
<evidence type="ECO:0000256" key="5">
    <source>
        <dbReference type="ARBA" id="ARBA00022723"/>
    </source>
</evidence>
<keyword evidence="5" id="KW-0479">Metal-binding</keyword>
<dbReference type="GO" id="GO:0008168">
    <property type="term" value="F:methyltransferase activity"/>
    <property type="evidence" value="ECO:0007669"/>
    <property type="project" value="UniProtKB-KW"/>
</dbReference>
<evidence type="ECO:0000256" key="3">
    <source>
        <dbReference type="ARBA" id="ARBA00022679"/>
    </source>
</evidence>
<evidence type="ECO:0000256" key="4">
    <source>
        <dbReference type="ARBA" id="ARBA00022691"/>
    </source>
</evidence>
<proteinExistence type="predicted"/>
<dbReference type="InterPro" id="IPR023404">
    <property type="entry name" value="rSAM_horseshoe"/>
</dbReference>
<dbReference type="Gene3D" id="3.40.50.280">
    <property type="entry name" value="Cobalamin-binding domain"/>
    <property type="match status" value="1"/>
</dbReference>
<dbReference type="GO" id="GO:0051539">
    <property type="term" value="F:4 iron, 4 sulfur cluster binding"/>
    <property type="evidence" value="ECO:0007669"/>
    <property type="project" value="UniProtKB-KW"/>
</dbReference>
<dbReference type="InterPro" id="IPR051198">
    <property type="entry name" value="BchE-like"/>
</dbReference>
<evidence type="ECO:0000256" key="6">
    <source>
        <dbReference type="ARBA" id="ARBA00023004"/>
    </source>
</evidence>
<dbReference type="InterPro" id="IPR006158">
    <property type="entry name" value="Cobalamin-bd"/>
</dbReference>
<dbReference type="PROSITE" id="PS51918">
    <property type="entry name" value="RADICAL_SAM"/>
    <property type="match status" value="1"/>
</dbReference>
<name>A0A2G6KFK7_9BACT</name>
<dbReference type="CDD" id="cd01335">
    <property type="entry name" value="Radical_SAM"/>
    <property type="match status" value="1"/>
</dbReference>
<dbReference type="Proteomes" id="UP000230821">
    <property type="component" value="Unassembled WGS sequence"/>
</dbReference>
<dbReference type="PANTHER" id="PTHR43409:SF7">
    <property type="entry name" value="BLL1977 PROTEIN"/>
    <property type="match status" value="1"/>
</dbReference>
<dbReference type="SFLD" id="SFLDG01082">
    <property type="entry name" value="B12-binding_domain_containing"/>
    <property type="match status" value="1"/>
</dbReference>
<dbReference type="Pfam" id="PF04055">
    <property type="entry name" value="Radical_SAM"/>
    <property type="match status" value="1"/>
</dbReference>
<dbReference type="PANTHER" id="PTHR43409">
    <property type="entry name" value="ANAEROBIC MAGNESIUM-PROTOPORPHYRIN IX MONOMETHYL ESTER CYCLASE-RELATED"/>
    <property type="match status" value="1"/>
</dbReference>
<sequence length="445" mass="51101">MKLTLIKPNIGRMEHSLYVDEARMEPLQLGVLAALTPPDVEIVLYDDRMETIPYDEPTDLVAITVETFTARRAYEISAEFRRRDVPVVLGGMHPTLLPEEAVKHADAIYTGDAEMLWAQVIADAKQGNLQPRYQTQSGIPQPGILTCRDVFQGKGYLPITLLQFSRGCRFECSFCATSAFFQQQHFCRNVHEVIHEIEAQERKILFFVDDNILANPEAAKALFRELIPLKICWVSQASIDMTQDRELMDLMMKSGCLGHVIGFESLNPQNLRGMQKTPNLNAQFDCYKPQLEILRDYGLQIWAAFTLGHEYDTVESVEDTVDFAIRQKFAFAAFNILMPYPNTPLHQKLESEGRLLYDGTWWLHPEYRFNHAAFLPKLMSPDELTEAAFHARTTFNSPLSIFKRAFDFKTNMRSLFRLGTYLSYAPLFRKEVHKKQGMKLGLQQK</sequence>
<dbReference type="GO" id="GO:0005829">
    <property type="term" value="C:cytosol"/>
    <property type="evidence" value="ECO:0007669"/>
    <property type="project" value="TreeGrafter"/>
</dbReference>
<evidence type="ECO:0000256" key="7">
    <source>
        <dbReference type="ARBA" id="ARBA00023014"/>
    </source>
</evidence>
<dbReference type="SUPFAM" id="SSF102114">
    <property type="entry name" value="Radical SAM enzymes"/>
    <property type="match status" value="1"/>
</dbReference>
<organism evidence="10 11">
    <name type="scientific">candidate division KSB3 bacterium</name>
    <dbReference type="NCBI Taxonomy" id="2044937"/>
    <lineage>
        <taxon>Bacteria</taxon>
        <taxon>candidate division KSB3</taxon>
    </lineage>
</organism>
<evidence type="ECO:0000313" key="10">
    <source>
        <dbReference type="EMBL" id="PIE34180.1"/>
    </source>
</evidence>
<gene>
    <name evidence="10" type="ORF">CSA56_08560</name>
</gene>
<keyword evidence="7" id="KW-0411">Iron-sulfur</keyword>
<keyword evidence="3" id="KW-0808">Transferase</keyword>
<dbReference type="EMBL" id="PDSK01000091">
    <property type="protein sequence ID" value="PIE34180.1"/>
    <property type="molecule type" value="Genomic_DNA"/>
</dbReference>
<dbReference type="SFLD" id="SFLDG01123">
    <property type="entry name" value="methyltransferase_(Class_B)"/>
    <property type="match status" value="1"/>
</dbReference>
<protein>
    <submittedName>
        <fullName evidence="10">Methylase</fullName>
    </submittedName>
</protein>
<feature type="domain" description="B12-binding" evidence="8">
    <location>
        <begin position="1"/>
        <end position="131"/>
    </location>
</feature>
<reference evidence="10 11" key="1">
    <citation type="submission" date="2017-10" db="EMBL/GenBank/DDBJ databases">
        <title>Novel microbial diversity and functional potential in the marine mammal oral microbiome.</title>
        <authorList>
            <person name="Dudek N.K."/>
            <person name="Sun C.L."/>
            <person name="Burstein D."/>
            <person name="Kantor R.S."/>
            <person name="Aliaga Goltsman D.S."/>
            <person name="Bik E.M."/>
            <person name="Thomas B.C."/>
            <person name="Banfield J.F."/>
            <person name="Relman D.A."/>
        </authorList>
    </citation>
    <scope>NUCLEOTIDE SEQUENCE [LARGE SCALE GENOMIC DNA]</scope>
    <source>
        <strain evidence="10">DOLJORAL78_47_16</strain>
    </source>
</reference>
<accession>A0A2G6KFK7</accession>
<dbReference type="GO" id="GO:0031419">
    <property type="term" value="F:cobalamin binding"/>
    <property type="evidence" value="ECO:0007669"/>
    <property type="project" value="InterPro"/>
</dbReference>
<keyword evidence="2 10" id="KW-0489">Methyltransferase</keyword>
<comment type="caution">
    <text evidence="10">The sequence shown here is derived from an EMBL/GenBank/DDBJ whole genome shotgun (WGS) entry which is preliminary data.</text>
</comment>
<evidence type="ECO:0000313" key="11">
    <source>
        <dbReference type="Proteomes" id="UP000230821"/>
    </source>
</evidence>
<feature type="domain" description="Radical SAM core" evidence="9">
    <location>
        <begin position="154"/>
        <end position="382"/>
    </location>
</feature>
<dbReference type="InterPro" id="IPR034466">
    <property type="entry name" value="Methyltransferase_Class_B"/>
</dbReference>
<evidence type="ECO:0000259" key="9">
    <source>
        <dbReference type="PROSITE" id="PS51918"/>
    </source>
</evidence>
<dbReference type="Gene3D" id="3.80.30.20">
    <property type="entry name" value="tm_1862 like domain"/>
    <property type="match status" value="1"/>
</dbReference>
<evidence type="ECO:0000256" key="1">
    <source>
        <dbReference type="ARBA" id="ARBA00001966"/>
    </source>
</evidence>
<dbReference type="InterPro" id="IPR007197">
    <property type="entry name" value="rSAM"/>
</dbReference>
<dbReference type="GO" id="GO:0032259">
    <property type="term" value="P:methylation"/>
    <property type="evidence" value="ECO:0007669"/>
    <property type="project" value="UniProtKB-KW"/>
</dbReference>
<dbReference type="PROSITE" id="PS51332">
    <property type="entry name" value="B12_BINDING"/>
    <property type="match status" value="1"/>
</dbReference>
<keyword evidence="4" id="KW-0949">S-adenosyl-L-methionine</keyword>
<dbReference type="AlphaFoldDB" id="A0A2G6KFK7"/>
<comment type="cofactor">
    <cofactor evidence="1">
        <name>[4Fe-4S] cluster</name>
        <dbReference type="ChEBI" id="CHEBI:49883"/>
    </cofactor>
</comment>
<evidence type="ECO:0000256" key="2">
    <source>
        <dbReference type="ARBA" id="ARBA00022603"/>
    </source>
</evidence>
<keyword evidence="6" id="KW-0408">Iron</keyword>
<evidence type="ECO:0000259" key="8">
    <source>
        <dbReference type="PROSITE" id="PS51332"/>
    </source>
</evidence>
<dbReference type="SMART" id="SM00729">
    <property type="entry name" value="Elp3"/>
    <property type="match status" value="1"/>
</dbReference>
<dbReference type="SFLD" id="SFLDS00029">
    <property type="entry name" value="Radical_SAM"/>
    <property type="match status" value="1"/>
</dbReference>
<dbReference type="InterPro" id="IPR058240">
    <property type="entry name" value="rSAM_sf"/>
</dbReference>
<dbReference type="GO" id="GO:0046872">
    <property type="term" value="F:metal ion binding"/>
    <property type="evidence" value="ECO:0007669"/>
    <property type="project" value="UniProtKB-KW"/>
</dbReference>